<keyword evidence="1" id="KW-0472">Membrane</keyword>
<gene>
    <name evidence="2" type="ORF">AAH991_08930</name>
</gene>
<keyword evidence="3" id="KW-1185">Reference proteome</keyword>
<accession>A0ABV0AKY9</accession>
<evidence type="ECO:0000256" key="1">
    <source>
        <dbReference type="SAM" id="Phobius"/>
    </source>
</evidence>
<feature type="transmembrane region" description="Helical" evidence="1">
    <location>
        <begin position="137"/>
        <end position="157"/>
    </location>
</feature>
<keyword evidence="1" id="KW-0812">Transmembrane</keyword>
<dbReference type="RefSeq" id="WP_346225280.1">
    <property type="nucleotide sequence ID" value="NZ_JBDJAW010000005.1"/>
</dbReference>
<dbReference type="EMBL" id="JBDJAW010000005">
    <property type="protein sequence ID" value="MEN3535218.1"/>
    <property type="molecule type" value="Genomic_DNA"/>
</dbReference>
<feature type="transmembrane region" description="Helical" evidence="1">
    <location>
        <begin position="96"/>
        <end position="116"/>
    </location>
</feature>
<organism evidence="2 3">
    <name type="scientific">Microbispora maris</name>
    <dbReference type="NCBI Taxonomy" id="3144104"/>
    <lineage>
        <taxon>Bacteria</taxon>
        <taxon>Bacillati</taxon>
        <taxon>Actinomycetota</taxon>
        <taxon>Actinomycetes</taxon>
        <taxon>Streptosporangiales</taxon>
        <taxon>Streptosporangiaceae</taxon>
        <taxon>Microbispora</taxon>
    </lineage>
</organism>
<reference evidence="2 3" key="1">
    <citation type="submission" date="2024-05" db="EMBL/GenBank/DDBJ databases">
        <title>Microbispora sp.ZYX-F-249.</title>
        <authorList>
            <person name="Xie H."/>
        </authorList>
    </citation>
    <scope>NUCLEOTIDE SEQUENCE [LARGE SCALE GENOMIC DNA]</scope>
    <source>
        <strain evidence="2 3">ZYX-F-249</strain>
    </source>
</reference>
<name>A0ABV0AKY9_9ACTN</name>
<feature type="transmembrane region" description="Helical" evidence="1">
    <location>
        <begin position="163"/>
        <end position="184"/>
    </location>
</feature>
<comment type="caution">
    <text evidence="2">The sequence shown here is derived from an EMBL/GenBank/DDBJ whole genome shotgun (WGS) entry which is preliminary data.</text>
</comment>
<evidence type="ECO:0000313" key="2">
    <source>
        <dbReference type="EMBL" id="MEN3535218.1"/>
    </source>
</evidence>
<evidence type="ECO:0000313" key="3">
    <source>
        <dbReference type="Proteomes" id="UP001447516"/>
    </source>
</evidence>
<feature type="transmembrane region" description="Helical" evidence="1">
    <location>
        <begin position="66"/>
        <end position="84"/>
    </location>
</feature>
<keyword evidence="1" id="KW-1133">Transmembrane helix</keyword>
<protein>
    <submittedName>
        <fullName evidence="2">Uncharacterized protein</fullName>
    </submittedName>
</protein>
<sequence length="226" mass="25080">MSIVDWAALVLLWSVTLLRLSSARRSHRHRPLWGAFFWLAISRVFSAEPVVAWLDATTRMEWATLCRHLSGLTAATCLLAYVEVIGRGSRISRTYWAWPPAVIVMTALTVMFAVRGGRIYWVDGAYAPGLTSTAGRVYLTVFDLWLMYCLGVAAWMSAGYVRLAAPLLRLGLVLSTIGMLAGVLNRGHVMVVNLINLLWAHARAQEWALFHRATFLLCVVGMTAGT</sequence>
<dbReference type="Proteomes" id="UP001447516">
    <property type="component" value="Unassembled WGS sequence"/>
</dbReference>
<proteinExistence type="predicted"/>